<sequence>MMQSTSLLWFTVTLFLSSAELAYSFQGACTWRTTVRPAGTSSRVLSPLSSSGGDTTATTTASLEEQLETLKSDLIKVCKSPNKPAREDIRTRVMELEMVAEQVGIGQSSSFSGLLNGEWELLYAPEDDTRSSPFFWAFSKAFPDTADQIFGITDAIPAPLKSIGPAYQEIDMTETQSGTFVSRVKVATLGGMATSIMTTRATIMGADGVDGIRLKIDTTKPEDSTLVKTLFLGPLGDIVNENAPPFPSGEALERVSPGSSEVILRTTFCDEGLRISRNGERPSDIFVWKRRKFGKYETIL</sequence>
<feature type="chain" id="PRO_5031414110" description="Plastid lipid-associated protein/fibrillin conserved domain-containing protein" evidence="3">
    <location>
        <begin position="25"/>
        <end position="300"/>
    </location>
</feature>
<gene>
    <name evidence="5" type="ORF">ACOF00016_LOCUS415</name>
</gene>
<feature type="domain" description="Plastid lipid-associated protein/fibrillin conserved" evidence="4">
    <location>
        <begin position="70"/>
        <end position="280"/>
    </location>
</feature>
<evidence type="ECO:0000256" key="3">
    <source>
        <dbReference type="SAM" id="SignalP"/>
    </source>
</evidence>
<dbReference type="Pfam" id="PF04755">
    <property type="entry name" value="PAP_fibrillin"/>
    <property type="match status" value="1"/>
</dbReference>
<keyword evidence="3" id="KW-0732">Signal</keyword>
<dbReference type="AlphaFoldDB" id="A0A7S3KVL2"/>
<evidence type="ECO:0000259" key="4">
    <source>
        <dbReference type="Pfam" id="PF04755"/>
    </source>
</evidence>
<protein>
    <recommendedName>
        <fullName evidence="4">Plastid lipid-associated protein/fibrillin conserved domain-containing protein</fullName>
    </recommendedName>
</protein>
<name>A0A7S3KVL2_9STRA</name>
<evidence type="ECO:0000256" key="2">
    <source>
        <dbReference type="ARBA" id="ARBA00022640"/>
    </source>
</evidence>
<dbReference type="InterPro" id="IPR006843">
    <property type="entry name" value="PAP/fibrillin_dom"/>
</dbReference>
<comment type="subcellular location">
    <subcellularLocation>
        <location evidence="1">Plastid</location>
    </subcellularLocation>
</comment>
<feature type="signal peptide" evidence="3">
    <location>
        <begin position="1"/>
        <end position="24"/>
    </location>
</feature>
<dbReference type="GO" id="GO:0009536">
    <property type="term" value="C:plastid"/>
    <property type="evidence" value="ECO:0007669"/>
    <property type="project" value="UniProtKB-SubCell"/>
</dbReference>
<keyword evidence="2" id="KW-0934">Plastid</keyword>
<accession>A0A7S3KVL2</accession>
<dbReference type="EMBL" id="HBIM01000474">
    <property type="protein sequence ID" value="CAE0402120.1"/>
    <property type="molecule type" value="Transcribed_RNA"/>
</dbReference>
<reference evidence="5" key="1">
    <citation type="submission" date="2021-01" db="EMBL/GenBank/DDBJ databases">
        <authorList>
            <person name="Corre E."/>
            <person name="Pelletier E."/>
            <person name="Niang G."/>
            <person name="Scheremetjew M."/>
            <person name="Finn R."/>
            <person name="Kale V."/>
            <person name="Holt S."/>
            <person name="Cochrane G."/>
            <person name="Meng A."/>
            <person name="Brown T."/>
            <person name="Cohen L."/>
        </authorList>
    </citation>
    <scope>NUCLEOTIDE SEQUENCE</scope>
    <source>
        <strain evidence="5">CCMP127</strain>
    </source>
</reference>
<proteinExistence type="predicted"/>
<evidence type="ECO:0000313" key="5">
    <source>
        <dbReference type="EMBL" id="CAE0402120.1"/>
    </source>
</evidence>
<organism evidence="5">
    <name type="scientific">Amphora coffeiformis</name>
    <dbReference type="NCBI Taxonomy" id="265554"/>
    <lineage>
        <taxon>Eukaryota</taxon>
        <taxon>Sar</taxon>
        <taxon>Stramenopiles</taxon>
        <taxon>Ochrophyta</taxon>
        <taxon>Bacillariophyta</taxon>
        <taxon>Bacillariophyceae</taxon>
        <taxon>Bacillariophycidae</taxon>
        <taxon>Thalassiophysales</taxon>
        <taxon>Catenulaceae</taxon>
        <taxon>Amphora</taxon>
    </lineage>
</organism>
<evidence type="ECO:0000256" key="1">
    <source>
        <dbReference type="ARBA" id="ARBA00004474"/>
    </source>
</evidence>